<evidence type="ECO:0000313" key="4">
    <source>
        <dbReference type="Proteomes" id="UP000242525"/>
    </source>
</evidence>
<comment type="caution">
    <text evidence="2">The sequence shown here is derived from an EMBL/GenBank/DDBJ whole genome shotgun (WGS) entry which is preliminary data.</text>
</comment>
<dbReference type="PANTHER" id="PTHR47260">
    <property type="entry name" value="UPF0644 PROTEIN PB2B4.06"/>
    <property type="match status" value="1"/>
</dbReference>
<feature type="domain" description="Thioesterase" evidence="1">
    <location>
        <begin position="138"/>
        <end position="212"/>
    </location>
</feature>
<dbReference type="SUPFAM" id="SSF54637">
    <property type="entry name" value="Thioesterase/thiol ester dehydrase-isomerase"/>
    <property type="match status" value="1"/>
</dbReference>
<dbReference type="InterPro" id="IPR052061">
    <property type="entry name" value="PTE-AB_protein"/>
</dbReference>
<dbReference type="EMBL" id="QQZK01000023">
    <property type="protein sequence ID" value="KAF5103356.1"/>
    <property type="molecule type" value="Genomic_DNA"/>
</dbReference>
<dbReference type="STRING" id="1173061.A0A0J9X5M8"/>
<dbReference type="EMBL" id="CCBN010000003">
    <property type="protein sequence ID" value="CDO52717.1"/>
    <property type="molecule type" value="Genomic_DNA"/>
</dbReference>
<dbReference type="Proteomes" id="UP000750522">
    <property type="component" value="Unassembled WGS sequence"/>
</dbReference>
<reference evidence="2 4" key="1">
    <citation type="submission" date="2014-03" db="EMBL/GenBank/DDBJ databases">
        <authorList>
            <person name="Casaregola S."/>
        </authorList>
    </citation>
    <scope>NUCLEOTIDE SEQUENCE [LARGE SCALE GENOMIC DNA]</scope>
    <source>
        <strain evidence="2 4">CLIB 918</strain>
    </source>
</reference>
<dbReference type="InterPro" id="IPR006683">
    <property type="entry name" value="Thioestr_dom"/>
</dbReference>
<reference evidence="3" key="2">
    <citation type="journal article" date="2020" name="Front. Microbiol.">
        <title>Phenotypic and Genetic Characterization of the Cheese Ripening Yeast Geotrichum candidum.</title>
        <authorList>
            <person name="Perkins V."/>
            <person name="Vignola S."/>
            <person name="Lessard M.H."/>
            <person name="Plante P.L."/>
            <person name="Corbeil J."/>
            <person name="Dugat-Bony E."/>
            <person name="Frenette M."/>
            <person name="Labrie S."/>
        </authorList>
    </citation>
    <scope>NUCLEOTIDE SEQUENCE</scope>
    <source>
        <strain evidence="3">LMA-70</strain>
    </source>
</reference>
<dbReference type="AlphaFoldDB" id="A0A0J9X5M8"/>
<protein>
    <recommendedName>
        <fullName evidence="1">Thioesterase domain-containing protein</fullName>
    </recommendedName>
</protein>
<accession>A0A0J9X5M8</accession>
<proteinExistence type="predicted"/>
<gene>
    <name evidence="2" type="ORF">BN980_GECA03s06544g</name>
    <name evidence="3" type="ORF">DV451_001529</name>
</gene>
<dbReference type="OrthoDB" id="506431at2759"/>
<evidence type="ECO:0000259" key="1">
    <source>
        <dbReference type="Pfam" id="PF03061"/>
    </source>
</evidence>
<dbReference type="Gene3D" id="3.10.129.10">
    <property type="entry name" value="Hotdog Thioesterase"/>
    <property type="match status" value="1"/>
</dbReference>
<reference evidence="3" key="3">
    <citation type="submission" date="2020-01" db="EMBL/GenBank/DDBJ databases">
        <authorList>
            <person name="Perkins V."/>
            <person name="Lessard M.-H."/>
            <person name="Dugat-Bony E."/>
            <person name="Frenette M."/>
            <person name="Labrie S."/>
        </authorList>
    </citation>
    <scope>NUCLEOTIDE SEQUENCE</scope>
    <source>
        <strain evidence="3">LMA-70</strain>
    </source>
</reference>
<dbReference type="Proteomes" id="UP000242525">
    <property type="component" value="Unassembled WGS sequence"/>
</dbReference>
<dbReference type="Pfam" id="PF03061">
    <property type="entry name" value="4HBT"/>
    <property type="match status" value="1"/>
</dbReference>
<keyword evidence="4" id="KW-1185">Reference proteome</keyword>
<dbReference type="InterPro" id="IPR029069">
    <property type="entry name" value="HotDog_dom_sf"/>
</dbReference>
<evidence type="ECO:0000313" key="2">
    <source>
        <dbReference type="EMBL" id="CDO52717.1"/>
    </source>
</evidence>
<sequence length="234" mass="25527">MSAFKSPFALWASTLAIGAYIGGQLPPFLVLRKTAEPSLPDAHADPVGTRAYRKLIETEMANLSIVRKLENTPGFVKTRAWEGVHYNDPKQQSAVFTAHTLRVPGGISVRPLVFTNKETSETVSIFHLGHRVTGFPFIIHGGVLATLLDESLARSAFLRFSDGAMGVTANLNINYKAPSLAHQFLVVKTEVTEHTDRKARVKGTVETARGKVLVEAEGLFVVPKAYALKTLEGF</sequence>
<dbReference type="CDD" id="cd03443">
    <property type="entry name" value="PaaI_thioesterase"/>
    <property type="match status" value="1"/>
</dbReference>
<name>A0A0J9X5M8_GEOCN</name>
<evidence type="ECO:0000313" key="3">
    <source>
        <dbReference type="EMBL" id="KAF5103356.1"/>
    </source>
</evidence>
<organism evidence="2 4">
    <name type="scientific">Geotrichum candidum</name>
    <name type="common">Oospora lactis</name>
    <name type="synonym">Dipodascus geotrichum</name>
    <dbReference type="NCBI Taxonomy" id="1173061"/>
    <lineage>
        <taxon>Eukaryota</taxon>
        <taxon>Fungi</taxon>
        <taxon>Dikarya</taxon>
        <taxon>Ascomycota</taxon>
        <taxon>Saccharomycotina</taxon>
        <taxon>Dipodascomycetes</taxon>
        <taxon>Dipodascales</taxon>
        <taxon>Dipodascaceae</taxon>
        <taxon>Geotrichum</taxon>
    </lineage>
</organism>
<dbReference type="PANTHER" id="PTHR47260:SF1">
    <property type="entry name" value="UPF0644 PROTEIN PB2B4.06"/>
    <property type="match status" value="1"/>
</dbReference>